<dbReference type="GO" id="GO:0019905">
    <property type="term" value="F:syntaxin binding"/>
    <property type="evidence" value="ECO:0007669"/>
    <property type="project" value="TreeGrafter"/>
</dbReference>
<dbReference type="OrthoDB" id="19482at2759"/>
<evidence type="ECO:0000313" key="10">
    <source>
        <dbReference type="Proteomes" id="UP000886653"/>
    </source>
</evidence>
<feature type="domain" description="Vps52 C-terminal" evidence="8">
    <location>
        <begin position="407"/>
        <end position="534"/>
    </location>
</feature>
<protein>
    <submittedName>
        <fullName evidence="9">Uncharacterized protein</fullName>
    </submittedName>
</protein>
<dbReference type="PANTHER" id="PTHR14190:SF7">
    <property type="entry name" value="VACUOLAR PROTEIN SORTING-ASSOCIATED PROTEIN 52 HOMOLOG"/>
    <property type="match status" value="1"/>
</dbReference>
<gene>
    <name evidence="9" type="ORF">CROQUDRAFT_664004</name>
</gene>
<evidence type="ECO:0000256" key="3">
    <source>
        <dbReference type="ARBA" id="ARBA00022448"/>
    </source>
</evidence>
<dbReference type="GO" id="GO:0000938">
    <property type="term" value="C:GARP complex"/>
    <property type="evidence" value="ECO:0007669"/>
    <property type="project" value="TreeGrafter"/>
</dbReference>
<reference evidence="9" key="1">
    <citation type="submission" date="2013-11" db="EMBL/GenBank/DDBJ databases">
        <title>Genome sequence of the fusiform rust pathogen reveals effectors for host alternation and coevolution with pine.</title>
        <authorList>
            <consortium name="DOE Joint Genome Institute"/>
            <person name="Smith K."/>
            <person name="Pendleton A."/>
            <person name="Kubisiak T."/>
            <person name="Anderson C."/>
            <person name="Salamov A."/>
            <person name="Aerts A."/>
            <person name="Riley R."/>
            <person name="Clum A."/>
            <person name="Lindquist E."/>
            <person name="Ence D."/>
            <person name="Campbell M."/>
            <person name="Kronenberg Z."/>
            <person name="Feau N."/>
            <person name="Dhillon B."/>
            <person name="Hamelin R."/>
            <person name="Burleigh J."/>
            <person name="Smith J."/>
            <person name="Yandell M."/>
            <person name="Nelson C."/>
            <person name="Grigoriev I."/>
            <person name="Davis J."/>
        </authorList>
    </citation>
    <scope>NUCLEOTIDE SEQUENCE</scope>
    <source>
        <strain evidence="9">G11</strain>
    </source>
</reference>
<comment type="caution">
    <text evidence="9">The sequence shown here is derived from an EMBL/GenBank/DDBJ whole genome shotgun (WGS) entry which is preliminary data.</text>
</comment>
<dbReference type="InterPro" id="IPR048319">
    <property type="entry name" value="Vps52_CC"/>
</dbReference>
<dbReference type="AlphaFoldDB" id="A0A9P6N7K3"/>
<evidence type="ECO:0000259" key="8">
    <source>
        <dbReference type="Pfam" id="PF20655"/>
    </source>
</evidence>
<organism evidence="9 10">
    <name type="scientific">Cronartium quercuum f. sp. fusiforme G11</name>
    <dbReference type="NCBI Taxonomy" id="708437"/>
    <lineage>
        <taxon>Eukaryota</taxon>
        <taxon>Fungi</taxon>
        <taxon>Dikarya</taxon>
        <taxon>Basidiomycota</taxon>
        <taxon>Pucciniomycotina</taxon>
        <taxon>Pucciniomycetes</taxon>
        <taxon>Pucciniales</taxon>
        <taxon>Coleosporiaceae</taxon>
        <taxon>Cronartium</taxon>
    </lineage>
</organism>
<keyword evidence="10" id="KW-1185">Reference proteome</keyword>
<dbReference type="InterPro" id="IPR007258">
    <property type="entry name" value="Vps52"/>
</dbReference>
<evidence type="ECO:0000256" key="2">
    <source>
        <dbReference type="ARBA" id="ARBA00008180"/>
    </source>
</evidence>
<dbReference type="Pfam" id="PF04129">
    <property type="entry name" value="Vps52_CC"/>
    <property type="match status" value="1"/>
</dbReference>
<feature type="domain" description="Vps52 C-terminal" evidence="8">
    <location>
        <begin position="314"/>
        <end position="355"/>
    </location>
</feature>
<evidence type="ECO:0000259" key="7">
    <source>
        <dbReference type="Pfam" id="PF04129"/>
    </source>
</evidence>
<dbReference type="Proteomes" id="UP000886653">
    <property type="component" value="Unassembled WGS sequence"/>
</dbReference>
<feature type="domain" description="Vps52 coiled-coil" evidence="7">
    <location>
        <begin position="78"/>
        <end position="240"/>
    </location>
</feature>
<keyword evidence="5" id="KW-0333">Golgi apparatus</keyword>
<feature type="compositionally biased region" description="Low complexity" evidence="6">
    <location>
        <begin position="362"/>
        <end position="376"/>
    </location>
</feature>
<dbReference type="Pfam" id="PF20655">
    <property type="entry name" value="Vps52_C"/>
    <property type="match status" value="2"/>
</dbReference>
<proteinExistence type="inferred from homology"/>
<dbReference type="PANTHER" id="PTHR14190">
    <property type="entry name" value="SUPPRESSOR OF ACTIN MUTATIONS 2/VACUOLAR PROTEIN SORTING 52"/>
    <property type="match status" value="1"/>
</dbReference>
<comment type="similarity">
    <text evidence="2">Belongs to the VPS52 family.</text>
</comment>
<evidence type="ECO:0000256" key="5">
    <source>
        <dbReference type="ARBA" id="ARBA00023034"/>
    </source>
</evidence>
<comment type="subcellular location">
    <subcellularLocation>
        <location evidence="1">Golgi apparatus</location>
        <location evidence="1">trans-Golgi network</location>
    </subcellularLocation>
</comment>
<evidence type="ECO:0000256" key="4">
    <source>
        <dbReference type="ARBA" id="ARBA00022927"/>
    </source>
</evidence>
<accession>A0A9P6N7K3</accession>
<dbReference type="GO" id="GO:0015031">
    <property type="term" value="P:protein transport"/>
    <property type="evidence" value="ECO:0007669"/>
    <property type="project" value="UniProtKB-KW"/>
</dbReference>
<evidence type="ECO:0000256" key="6">
    <source>
        <dbReference type="SAM" id="MobiDB-lite"/>
    </source>
</evidence>
<feature type="region of interest" description="Disordered" evidence="6">
    <location>
        <begin position="362"/>
        <end position="382"/>
    </location>
</feature>
<keyword evidence="4" id="KW-0653">Protein transport</keyword>
<evidence type="ECO:0000256" key="1">
    <source>
        <dbReference type="ARBA" id="ARBA00004601"/>
    </source>
</evidence>
<dbReference type="InterPro" id="IPR048361">
    <property type="entry name" value="Vps52_C"/>
</dbReference>
<evidence type="ECO:0000313" key="9">
    <source>
        <dbReference type="EMBL" id="KAG0141330.1"/>
    </source>
</evidence>
<sequence>MTGLLSSLALTSLKPDEIVKEILNSYQSLQLDPDIYPSLASQAAKLSPDLDQALIQHLNTTLDHQTNDSPTSDLDRESEFENLQAHIQSSRETLERLTDFLTAFQSDLSTVSSSISELQGRSKSIETRLDARRLVLSDLKPYISNTFLPPQLITTILQTEPGESWVEPINSLESKLTNLHSTHHAHPAADVAEKLRLVAADKIRGFFLNALKPFRVSISPNLQITQASIFLKHRTLFGFLQRHAARIAHEVQKAYVGTVRWYLETGLRRYVRALEKVRVRGWPKAGLIGNPTGVIPAQPQSIIPYAFIEGPDPILAHMTESATYKQSPEALFRSLSLVVADNIGSEYNFVKQFFGLPPISVSTSPTTSEQQQTSTIPRPPPSVISSVAETTTSESSVTNTDPLPVLEHVWYQIVAPVLEYHHTFTSTLLESNPETSSLYAMISLNNKLLIRSSNSFKKLENHFINLKLKIWPRFQILINNEIHSISNKKNFNITSSKTYSNLINSLIGMMNKEEKEDEEEEEKKVIYELLKLRNLIDNFGSQEIWKQILNDLLGSGPSSTHSHLLAEVAHWKEMIRRAEMKVGARN</sequence>
<dbReference type="GO" id="GO:0006896">
    <property type="term" value="P:Golgi to vacuole transport"/>
    <property type="evidence" value="ECO:0007669"/>
    <property type="project" value="TreeGrafter"/>
</dbReference>
<dbReference type="GO" id="GO:0005829">
    <property type="term" value="C:cytosol"/>
    <property type="evidence" value="ECO:0007669"/>
    <property type="project" value="GOC"/>
</dbReference>
<name>A0A9P6N7K3_9BASI</name>
<dbReference type="GO" id="GO:0042147">
    <property type="term" value="P:retrograde transport, endosome to Golgi"/>
    <property type="evidence" value="ECO:0007669"/>
    <property type="project" value="TreeGrafter"/>
</dbReference>
<keyword evidence="3" id="KW-0813">Transport</keyword>
<dbReference type="EMBL" id="MU167391">
    <property type="protein sequence ID" value="KAG0141330.1"/>
    <property type="molecule type" value="Genomic_DNA"/>
</dbReference>
<dbReference type="GO" id="GO:0032456">
    <property type="term" value="P:endocytic recycling"/>
    <property type="evidence" value="ECO:0007669"/>
    <property type="project" value="TreeGrafter"/>
</dbReference>